<protein>
    <submittedName>
        <fullName evidence="2">Uncharacterized protein</fullName>
    </submittedName>
</protein>
<dbReference type="RefSeq" id="XP_067815630.1">
    <property type="nucleotide sequence ID" value="XM_067959809.1"/>
</dbReference>
<evidence type="ECO:0000313" key="2">
    <source>
        <dbReference type="EMBL" id="TDH66131.1"/>
    </source>
</evidence>
<reference evidence="2 3" key="1">
    <citation type="journal article" date="2021" name="Genome Biol.">
        <title>AFLAP: assembly-free linkage analysis pipeline using k-mers from genome sequencing data.</title>
        <authorList>
            <person name="Fletcher K."/>
            <person name="Zhang L."/>
            <person name="Gil J."/>
            <person name="Han R."/>
            <person name="Cavanaugh K."/>
            <person name="Michelmore R."/>
        </authorList>
    </citation>
    <scope>NUCLEOTIDE SEQUENCE [LARGE SCALE GENOMIC DNA]</scope>
    <source>
        <strain evidence="2 3">SF5</strain>
    </source>
</reference>
<feature type="compositionally biased region" description="Polar residues" evidence="1">
    <location>
        <begin position="1"/>
        <end position="22"/>
    </location>
</feature>
<dbReference type="EMBL" id="SHOA02000018">
    <property type="protein sequence ID" value="TDH66131.1"/>
    <property type="molecule type" value="Genomic_DNA"/>
</dbReference>
<keyword evidence="3" id="KW-1185">Reference proteome</keyword>
<comment type="caution">
    <text evidence="2">The sequence shown here is derived from an EMBL/GenBank/DDBJ whole genome shotgun (WGS) entry which is preliminary data.</text>
</comment>
<accession>A0A976FGE2</accession>
<name>A0A976FGE2_BRELC</name>
<feature type="region of interest" description="Disordered" evidence="1">
    <location>
        <begin position="1"/>
        <end position="23"/>
    </location>
</feature>
<organism evidence="2 3">
    <name type="scientific">Bremia lactucae</name>
    <name type="common">Lettuce downy mildew</name>
    <dbReference type="NCBI Taxonomy" id="4779"/>
    <lineage>
        <taxon>Eukaryota</taxon>
        <taxon>Sar</taxon>
        <taxon>Stramenopiles</taxon>
        <taxon>Oomycota</taxon>
        <taxon>Peronosporomycetes</taxon>
        <taxon>Peronosporales</taxon>
        <taxon>Peronosporaceae</taxon>
        <taxon>Bremia</taxon>
    </lineage>
</organism>
<proteinExistence type="predicted"/>
<dbReference type="Proteomes" id="UP000294530">
    <property type="component" value="Unassembled WGS sequence"/>
</dbReference>
<evidence type="ECO:0000313" key="3">
    <source>
        <dbReference type="Proteomes" id="UP000294530"/>
    </source>
</evidence>
<evidence type="ECO:0000256" key="1">
    <source>
        <dbReference type="SAM" id="MobiDB-lite"/>
    </source>
</evidence>
<gene>
    <name evidence="2" type="ORF">CCR75_001708</name>
</gene>
<dbReference type="KEGG" id="blac:94345480"/>
<dbReference type="GeneID" id="94345480"/>
<dbReference type="AlphaFoldDB" id="A0A976FGE2"/>
<sequence>MDSASPISPENATGNFFGSNGSRRWDSVIVGLWEIPRRLAVPEFGVQLKPAIWRVDRSVGLKTEMEAPPSCPG</sequence>